<evidence type="ECO:0000313" key="8">
    <source>
        <dbReference type="Proteomes" id="UP000248597"/>
    </source>
</evidence>
<gene>
    <name evidence="7" type="ORF">DI569_12160</name>
</gene>
<dbReference type="AlphaFoldDB" id="A0A2W5N5D8"/>
<dbReference type="SUPFAM" id="SSF56645">
    <property type="entry name" value="Acyl-CoA dehydrogenase NM domain-like"/>
    <property type="match status" value="1"/>
</dbReference>
<evidence type="ECO:0000256" key="2">
    <source>
        <dbReference type="ARBA" id="ARBA00009347"/>
    </source>
</evidence>
<sequence length="343" mass="35899">MTAIDLPMDAAQTMLLDSVQRFLTDNPRPRWRQLVDTLGLGGVAVAERSGGFGGGARDIALVMAELGPALAGADWLSHAVAAMLLSRVDPDHAMLPGLAAGEWRAAIVCPASTAAMPIVERGEAGWIVRGAASLVAGGAEAELLVVADARALIAFAADHRQIEQRHRIMHDGSATSDILFAQGAGEVTPLATGADAARLAELANDMMLVGRCAEAAGLMRRMIADSVDYLGQRRQFGTPIGSFQVLRHRIADMQLARMKAAALTELAVLALDEGGDRGAAVAAACVEVRDAVRVVGEGAVQLHGAMGLTDELALGRHFKRAMAIAAMLGPQARHLRRFADTAA</sequence>
<evidence type="ECO:0000256" key="3">
    <source>
        <dbReference type="ARBA" id="ARBA00022630"/>
    </source>
</evidence>
<dbReference type="InterPro" id="IPR037069">
    <property type="entry name" value="AcylCoA_DH/ox_N_sf"/>
</dbReference>
<dbReference type="InterPro" id="IPR009100">
    <property type="entry name" value="AcylCoA_DH/oxidase_NM_dom_sf"/>
</dbReference>
<accession>A0A2W5N5D8</accession>
<dbReference type="Pfam" id="PF00441">
    <property type="entry name" value="Acyl-CoA_dh_1"/>
    <property type="match status" value="1"/>
</dbReference>
<evidence type="ECO:0000256" key="4">
    <source>
        <dbReference type="ARBA" id="ARBA00022827"/>
    </source>
</evidence>
<feature type="domain" description="Acyl-CoA dehydrogenase/oxidase C-terminal" evidence="6">
    <location>
        <begin position="211"/>
        <end position="340"/>
    </location>
</feature>
<dbReference type="Proteomes" id="UP000248597">
    <property type="component" value="Unassembled WGS sequence"/>
</dbReference>
<evidence type="ECO:0000313" key="7">
    <source>
        <dbReference type="EMBL" id="PZQ21350.1"/>
    </source>
</evidence>
<keyword evidence="5" id="KW-0560">Oxidoreductase</keyword>
<comment type="cofactor">
    <cofactor evidence="1">
        <name>FAD</name>
        <dbReference type="ChEBI" id="CHEBI:57692"/>
    </cofactor>
</comment>
<dbReference type="PANTHER" id="PTHR43884:SF20">
    <property type="entry name" value="ACYL-COA DEHYDROGENASE FADE28"/>
    <property type="match status" value="1"/>
</dbReference>
<protein>
    <submittedName>
        <fullName evidence="7">Acyl-CoA dehydrogenase</fullName>
    </submittedName>
</protein>
<evidence type="ECO:0000256" key="1">
    <source>
        <dbReference type="ARBA" id="ARBA00001974"/>
    </source>
</evidence>
<organism evidence="7 8">
    <name type="scientific">Sphingopyxis macrogoltabida</name>
    <name type="common">Sphingomonas macrogoltabidus</name>
    <dbReference type="NCBI Taxonomy" id="33050"/>
    <lineage>
        <taxon>Bacteria</taxon>
        <taxon>Pseudomonadati</taxon>
        <taxon>Pseudomonadota</taxon>
        <taxon>Alphaproteobacteria</taxon>
        <taxon>Sphingomonadales</taxon>
        <taxon>Sphingomonadaceae</taxon>
        <taxon>Sphingopyxis</taxon>
    </lineage>
</organism>
<dbReference type="InterPro" id="IPR009075">
    <property type="entry name" value="AcylCo_DH/oxidase_C"/>
</dbReference>
<evidence type="ECO:0000256" key="5">
    <source>
        <dbReference type="ARBA" id="ARBA00023002"/>
    </source>
</evidence>
<proteinExistence type="inferred from homology"/>
<dbReference type="SUPFAM" id="SSF47203">
    <property type="entry name" value="Acyl-CoA dehydrogenase C-terminal domain-like"/>
    <property type="match status" value="1"/>
</dbReference>
<dbReference type="Gene3D" id="1.20.140.10">
    <property type="entry name" value="Butyryl-CoA Dehydrogenase, subunit A, domain 3"/>
    <property type="match status" value="1"/>
</dbReference>
<dbReference type="InterPro" id="IPR036250">
    <property type="entry name" value="AcylCo_DH-like_C"/>
</dbReference>
<name>A0A2W5N5D8_SPHMC</name>
<dbReference type="EMBL" id="QFPJ01000031">
    <property type="protein sequence ID" value="PZQ21350.1"/>
    <property type="molecule type" value="Genomic_DNA"/>
</dbReference>
<dbReference type="GO" id="GO:0050660">
    <property type="term" value="F:flavin adenine dinucleotide binding"/>
    <property type="evidence" value="ECO:0007669"/>
    <property type="project" value="InterPro"/>
</dbReference>
<dbReference type="GO" id="GO:0003995">
    <property type="term" value="F:acyl-CoA dehydrogenase activity"/>
    <property type="evidence" value="ECO:0007669"/>
    <property type="project" value="TreeGrafter"/>
</dbReference>
<evidence type="ECO:0000259" key="6">
    <source>
        <dbReference type="Pfam" id="PF00441"/>
    </source>
</evidence>
<dbReference type="PANTHER" id="PTHR43884">
    <property type="entry name" value="ACYL-COA DEHYDROGENASE"/>
    <property type="match status" value="1"/>
</dbReference>
<keyword evidence="3" id="KW-0285">Flavoprotein</keyword>
<dbReference type="Gene3D" id="1.10.540.10">
    <property type="entry name" value="Acyl-CoA dehydrogenase/oxidase, N-terminal domain"/>
    <property type="match status" value="1"/>
</dbReference>
<reference evidence="7 8" key="1">
    <citation type="submission" date="2017-08" db="EMBL/GenBank/DDBJ databases">
        <title>Infants hospitalized years apart are colonized by the same room-sourced microbial strains.</title>
        <authorList>
            <person name="Brooks B."/>
            <person name="Olm M.R."/>
            <person name="Firek B.A."/>
            <person name="Baker R."/>
            <person name="Thomas B.C."/>
            <person name="Morowitz M.J."/>
            <person name="Banfield J.F."/>
        </authorList>
    </citation>
    <scope>NUCLEOTIDE SEQUENCE [LARGE SCALE GENOMIC DNA]</scope>
    <source>
        <strain evidence="7">S2_005_003_R2_47</strain>
    </source>
</reference>
<comment type="caution">
    <text evidence="7">The sequence shown here is derived from an EMBL/GenBank/DDBJ whole genome shotgun (WGS) entry which is preliminary data.</text>
</comment>
<comment type="similarity">
    <text evidence="2">Belongs to the acyl-CoA dehydrogenase family.</text>
</comment>
<keyword evidence="4" id="KW-0274">FAD</keyword>